<accession>A0A917B7B0</accession>
<keyword evidence="3 7" id="KW-0812">Transmembrane</keyword>
<dbReference type="AlphaFoldDB" id="A0A917B7B0"/>
<dbReference type="PANTHER" id="PTHR30213:SF0">
    <property type="entry name" value="UPF0761 MEMBRANE PROTEIN YIHY"/>
    <property type="match status" value="1"/>
</dbReference>
<reference evidence="8 9" key="1">
    <citation type="journal article" date="2014" name="Int. J. Syst. Evol. Microbiol.">
        <title>Complete genome sequence of Corynebacterium casei LMG S-19264T (=DSM 44701T), isolated from a smear-ripened cheese.</title>
        <authorList>
            <consortium name="US DOE Joint Genome Institute (JGI-PGF)"/>
            <person name="Walter F."/>
            <person name="Albersmeier A."/>
            <person name="Kalinowski J."/>
            <person name="Ruckert C."/>
        </authorList>
    </citation>
    <scope>NUCLEOTIDE SEQUENCE [LARGE SCALE GENOMIC DNA]</scope>
    <source>
        <strain evidence="8 9">CGMCC 1.12976</strain>
    </source>
</reference>
<protein>
    <recommendedName>
        <fullName evidence="10">YihY/virulence factor BrkB family protein</fullName>
    </recommendedName>
</protein>
<feature type="region of interest" description="Disordered" evidence="6">
    <location>
        <begin position="1"/>
        <end position="25"/>
    </location>
</feature>
<evidence type="ECO:0000256" key="1">
    <source>
        <dbReference type="ARBA" id="ARBA00004651"/>
    </source>
</evidence>
<feature type="transmembrane region" description="Helical" evidence="7">
    <location>
        <begin position="161"/>
        <end position="184"/>
    </location>
</feature>
<keyword evidence="2" id="KW-1003">Cell membrane</keyword>
<dbReference type="InterPro" id="IPR017039">
    <property type="entry name" value="Virul_fac_BrkB"/>
</dbReference>
<evidence type="ECO:0000256" key="3">
    <source>
        <dbReference type="ARBA" id="ARBA00022692"/>
    </source>
</evidence>
<feature type="transmembrane region" description="Helical" evidence="7">
    <location>
        <begin position="57"/>
        <end position="79"/>
    </location>
</feature>
<dbReference type="Pfam" id="PF03631">
    <property type="entry name" value="Virul_fac_BrkB"/>
    <property type="match status" value="1"/>
</dbReference>
<feature type="compositionally biased region" description="Polar residues" evidence="6">
    <location>
        <begin position="1"/>
        <end position="22"/>
    </location>
</feature>
<gene>
    <name evidence="8" type="ORF">GCM10011399_18040</name>
</gene>
<evidence type="ECO:0000313" key="8">
    <source>
        <dbReference type="EMBL" id="GGF24920.1"/>
    </source>
</evidence>
<dbReference type="Proteomes" id="UP000598775">
    <property type="component" value="Unassembled WGS sequence"/>
</dbReference>
<dbReference type="EMBL" id="BMGP01000003">
    <property type="protein sequence ID" value="GGF24920.1"/>
    <property type="molecule type" value="Genomic_DNA"/>
</dbReference>
<feature type="transmembrane region" description="Helical" evidence="7">
    <location>
        <begin position="272"/>
        <end position="295"/>
    </location>
</feature>
<keyword evidence="9" id="KW-1185">Reference proteome</keyword>
<dbReference type="PANTHER" id="PTHR30213">
    <property type="entry name" value="INNER MEMBRANE PROTEIN YHJD"/>
    <property type="match status" value="1"/>
</dbReference>
<proteinExistence type="predicted"/>
<evidence type="ECO:0000256" key="2">
    <source>
        <dbReference type="ARBA" id="ARBA00022475"/>
    </source>
</evidence>
<keyword evidence="5 7" id="KW-0472">Membrane</keyword>
<evidence type="ECO:0000256" key="5">
    <source>
        <dbReference type="ARBA" id="ARBA00023136"/>
    </source>
</evidence>
<organism evidence="8 9">
    <name type="scientific">Subtercola lobariae</name>
    <dbReference type="NCBI Taxonomy" id="1588641"/>
    <lineage>
        <taxon>Bacteria</taxon>
        <taxon>Bacillati</taxon>
        <taxon>Actinomycetota</taxon>
        <taxon>Actinomycetes</taxon>
        <taxon>Micrococcales</taxon>
        <taxon>Microbacteriaceae</taxon>
        <taxon>Subtercola</taxon>
    </lineage>
</organism>
<evidence type="ECO:0000256" key="4">
    <source>
        <dbReference type="ARBA" id="ARBA00022989"/>
    </source>
</evidence>
<sequence>MSENPASQSSANQNPHGESSPTPGARRRLDRTALWYAVRRAYFGFFLHRGIDSSAALTFYTALAFFPAGLAVVSIVGLLDPNGEPVRVILNIIDTFAPRSANDSTRLAIEAFAHVPQPVLSLLIGLGLTVWAGASYATAFGRTVNAVYQVTEGRRFVKLRLLMLVESVVLVALLAVMIVIIVVTPEVARTVVLTMGWPLIAVDVWSYFKWPLLVLFAVFTVIVLYYGTPNMRRPRVRWVSIGATFAIAAWAATTAGYYVYVSTFSAYDRLYGLLSGAIITLVWLFLSNVMLVFGVEVDAEFTRARQLLAGLESEGTILVGLRDTRRVRALLARHHRDVEQGLAIREQADRLQLPQAPPHQS</sequence>
<feature type="transmembrane region" description="Helical" evidence="7">
    <location>
        <begin position="119"/>
        <end position="140"/>
    </location>
</feature>
<evidence type="ECO:0000313" key="9">
    <source>
        <dbReference type="Proteomes" id="UP000598775"/>
    </source>
</evidence>
<keyword evidence="4 7" id="KW-1133">Transmembrane helix</keyword>
<dbReference type="RefSeq" id="WP_188677106.1">
    <property type="nucleotide sequence ID" value="NZ_BMGP01000003.1"/>
</dbReference>
<evidence type="ECO:0000256" key="6">
    <source>
        <dbReference type="SAM" id="MobiDB-lite"/>
    </source>
</evidence>
<comment type="caution">
    <text evidence="8">The sequence shown here is derived from an EMBL/GenBank/DDBJ whole genome shotgun (WGS) entry which is preliminary data.</text>
</comment>
<feature type="transmembrane region" description="Helical" evidence="7">
    <location>
        <begin position="204"/>
        <end position="226"/>
    </location>
</feature>
<name>A0A917B7B0_9MICO</name>
<feature type="transmembrane region" description="Helical" evidence="7">
    <location>
        <begin position="238"/>
        <end position="260"/>
    </location>
</feature>
<dbReference type="GO" id="GO:0005886">
    <property type="term" value="C:plasma membrane"/>
    <property type="evidence" value="ECO:0007669"/>
    <property type="project" value="UniProtKB-SubCell"/>
</dbReference>
<evidence type="ECO:0000256" key="7">
    <source>
        <dbReference type="SAM" id="Phobius"/>
    </source>
</evidence>
<evidence type="ECO:0008006" key="10">
    <source>
        <dbReference type="Google" id="ProtNLM"/>
    </source>
</evidence>
<comment type="subcellular location">
    <subcellularLocation>
        <location evidence="1">Cell membrane</location>
        <topology evidence="1">Multi-pass membrane protein</topology>
    </subcellularLocation>
</comment>